<evidence type="ECO:0000256" key="2">
    <source>
        <dbReference type="ARBA" id="ARBA00012274"/>
    </source>
</evidence>
<comment type="caution">
    <text evidence="7">The sequence shown here is derived from an EMBL/GenBank/DDBJ whole genome shotgun (WGS) entry which is preliminary data.</text>
</comment>
<keyword evidence="3" id="KW-0237">DNA synthesis</keyword>
<evidence type="ECO:0000256" key="3">
    <source>
        <dbReference type="ARBA" id="ARBA00022634"/>
    </source>
</evidence>
<feature type="domain" description="TSCPD" evidence="6">
    <location>
        <begin position="4"/>
        <end position="77"/>
    </location>
</feature>
<dbReference type="RefSeq" id="WP_150356919.1">
    <property type="nucleotide sequence ID" value="NZ_JAJJPB010000001.1"/>
</dbReference>
<comment type="similarity">
    <text evidence="1">Belongs to the ribonucleoside diphosphate reductase class-2 family.</text>
</comment>
<name>A0ABS8N0M0_9CLOT</name>
<keyword evidence="4" id="KW-0547">Nucleotide-binding</keyword>
<gene>
    <name evidence="7" type="ORF">LN736_00440</name>
</gene>
<proteinExistence type="inferred from homology"/>
<protein>
    <recommendedName>
        <fullName evidence="2">ribonucleoside-diphosphate reductase</fullName>
        <ecNumber evidence="2">1.17.4.1</ecNumber>
    </recommendedName>
</protein>
<comment type="catalytic activity">
    <reaction evidence="5">
        <text>a 2'-deoxyribonucleoside 5'-diphosphate + [thioredoxin]-disulfide + H2O = a ribonucleoside 5'-diphosphate + [thioredoxin]-dithiol</text>
        <dbReference type="Rhea" id="RHEA:23252"/>
        <dbReference type="Rhea" id="RHEA-COMP:10698"/>
        <dbReference type="Rhea" id="RHEA-COMP:10700"/>
        <dbReference type="ChEBI" id="CHEBI:15377"/>
        <dbReference type="ChEBI" id="CHEBI:29950"/>
        <dbReference type="ChEBI" id="CHEBI:50058"/>
        <dbReference type="ChEBI" id="CHEBI:57930"/>
        <dbReference type="ChEBI" id="CHEBI:73316"/>
        <dbReference type="EC" id="1.17.4.1"/>
    </reaction>
</comment>
<evidence type="ECO:0000256" key="5">
    <source>
        <dbReference type="ARBA" id="ARBA00047754"/>
    </source>
</evidence>
<sequence>MYTYTTKGVCSSKIIFDIVGNKIANVNFIGGCNGNLQAISRLVNGMDVEEVIKKLQGISCNGKGTSCPDQFAKALKKLVLKNKTV</sequence>
<dbReference type="NCBIfam" id="TIGR03905">
    <property type="entry name" value="TIGR03905_4_Cys"/>
    <property type="match status" value="1"/>
</dbReference>
<evidence type="ECO:0000313" key="7">
    <source>
        <dbReference type="EMBL" id="MCC9293342.1"/>
    </source>
</evidence>
<accession>A0ABS8N0M0</accession>
<dbReference type="Pfam" id="PF12637">
    <property type="entry name" value="TSCPD"/>
    <property type="match status" value="1"/>
</dbReference>
<dbReference type="EMBL" id="JAJJPB010000001">
    <property type="protein sequence ID" value="MCC9293342.1"/>
    <property type="molecule type" value="Genomic_DNA"/>
</dbReference>
<dbReference type="EC" id="1.17.4.1" evidence="2"/>
<evidence type="ECO:0000256" key="4">
    <source>
        <dbReference type="ARBA" id="ARBA00022741"/>
    </source>
</evidence>
<evidence type="ECO:0000256" key="1">
    <source>
        <dbReference type="ARBA" id="ARBA00007405"/>
    </source>
</evidence>
<evidence type="ECO:0000259" key="6">
    <source>
        <dbReference type="Pfam" id="PF12637"/>
    </source>
</evidence>
<dbReference type="InterPro" id="IPR023806">
    <property type="entry name" value="CHP03905"/>
</dbReference>
<reference evidence="7" key="1">
    <citation type="submission" date="2021-11" db="EMBL/GenBank/DDBJ databases">
        <authorList>
            <person name="Qingchun L."/>
            <person name="Dong Z."/>
            <person name="Zongwei Q."/>
            <person name="Jia Z."/>
            <person name="Duotao L."/>
        </authorList>
    </citation>
    <scope>NUCLEOTIDE SEQUENCE</scope>
    <source>
        <strain evidence="7">WLY-B-L2</strain>
    </source>
</reference>
<evidence type="ECO:0000313" key="8">
    <source>
        <dbReference type="Proteomes" id="UP001165422"/>
    </source>
</evidence>
<organism evidence="7 8">
    <name type="scientific">Clostridium aromativorans</name>
    <dbReference type="NCBI Taxonomy" id="2836848"/>
    <lineage>
        <taxon>Bacteria</taxon>
        <taxon>Bacillati</taxon>
        <taxon>Bacillota</taxon>
        <taxon>Clostridia</taxon>
        <taxon>Eubacteriales</taxon>
        <taxon>Clostridiaceae</taxon>
        <taxon>Clostridium</taxon>
    </lineage>
</organism>
<dbReference type="InterPro" id="IPR024434">
    <property type="entry name" value="TSCPD_dom"/>
</dbReference>
<keyword evidence="8" id="KW-1185">Reference proteome</keyword>
<dbReference type="Proteomes" id="UP001165422">
    <property type="component" value="Unassembled WGS sequence"/>
</dbReference>